<feature type="transmembrane region" description="Helical" evidence="1">
    <location>
        <begin position="58"/>
        <end position="80"/>
    </location>
</feature>
<dbReference type="Proteomes" id="UP001596083">
    <property type="component" value="Unassembled WGS sequence"/>
</dbReference>
<dbReference type="EMBL" id="JBHSPB010000019">
    <property type="protein sequence ID" value="MFC5723662.1"/>
    <property type="molecule type" value="Genomic_DNA"/>
</dbReference>
<keyword evidence="1" id="KW-0812">Transmembrane</keyword>
<evidence type="ECO:0000313" key="3">
    <source>
        <dbReference type="Proteomes" id="UP001596083"/>
    </source>
</evidence>
<proteinExistence type="predicted"/>
<reference evidence="3" key="1">
    <citation type="journal article" date="2019" name="Int. J. Syst. Evol. Microbiol.">
        <title>The Global Catalogue of Microorganisms (GCM) 10K type strain sequencing project: providing services to taxonomists for standard genome sequencing and annotation.</title>
        <authorList>
            <consortium name="The Broad Institute Genomics Platform"/>
            <consortium name="The Broad Institute Genome Sequencing Center for Infectious Disease"/>
            <person name="Wu L."/>
            <person name="Ma J."/>
        </authorList>
    </citation>
    <scope>NUCLEOTIDE SEQUENCE [LARGE SCALE GENOMIC DNA]</scope>
    <source>
        <strain evidence="3">CGMCC 4.7304</strain>
    </source>
</reference>
<keyword evidence="3" id="KW-1185">Reference proteome</keyword>
<accession>A0ABW0Z6A6</accession>
<keyword evidence="1" id="KW-0472">Membrane</keyword>
<feature type="transmembrane region" description="Helical" evidence="1">
    <location>
        <begin position="101"/>
        <end position="123"/>
    </location>
</feature>
<feature type="transmembrane region" description="Helical" evidence="1">
    <location>
        <begin position="34"/>
        <end position="52"/>
    </location>
</feature>
<evidence type="ECO:0000313" key="2">
    <source>
        <dbReference type="EMBL" id="MFC5723662.1"/>
    </source>
</evidence>
<keyword evidence="1" id="KW-1133">Transmembrane helix</keyword>
<organism evidence="2 3">
    <name type="scientific">Streptomyces gamaensis</name>
    <dbReference type="NCBI Taxonomy" id="1763542"/>
    <lineage>
        <taxon>Bacteria</taxon>
        <taxon>Bacillati</taxon>
        <taxon>Actinomycetota</taxon>
        <taxon>Actinomycetes</taxon>
        <taxon>Kitasatosporales</taxon>
        <taxon>Streptomycetaceae</taxon>
        <taxon>Streptomyces</taxon>
    </lineage>
</organism>
<name>A0ABW0Z6A6_9ACTN</name>
<feature type="transmembrane region" description="Helical" evidence="1">
    <location>
        <begin position="6"/>
        <end position="22"/>
    </location>
</feature>
<comment type="caution">
    <text evidence="2">The sequence shown here is derived from an EMBL/GenBank/DDBJ whole genome shotgun (WGS) entry which is preliminary data.</text>
</comment>
<protein>
    <submittedName>
        <fullName evidence="2">DUF1453 domain-containing protein</fullName>
    </submittedName>
</protein>
<sequence>MSETVDVLVIVAVLALVLARQFRPQKVTADSRRWWLLPAVLLVVAVREPGLLDAGHPTASAALLAGGVLAGLVTGAAWAWSTRVWADRSGAIWAQGGRATAAIWLGGVALRLGLHGLGALAGVHQGGPATMLTMAAALLARSGVVSLRARGLRPAYRVTAGG</sequence>
<gene>
    <name evidence="2" type="ORF">ACFP1Z_26210</name>
</gene>
<evidence type="ECO:0000256" key="1">
    <source>
        <dbReference type="SAM" id="Phobius"/>
    </source>
</evidence>
<dbReference type="RefSeq" id="WP_390320018.1">
    <property type="nucleotide sequence ID" value="NZ_JBHSPB010000019.1"/>
</dbReference>